<name>A0A1F5ZNX7_9BACT</name>
<dbReference type="AlphaFoldDB" id="A0A1F5ZNX7"/>
<dbReference type="STRING" id="1798382.A3D77_00810"/>
<organism evidence="1 2">
    <name type="scientific">Candidatus Gottesmanbacteria bacterium RIFCSPHIGHO2_02_FULL_39_11</name>
    <dbReference type="NCBI Taxonomy" id="1798382"/>
    <lineage>
        <taxon>Bacteria</taxon>
        <taxon>Candidatus Gottesmaniibacteriota</taxon>
    </lineage>
</organism>
<evidence type="ECO:0000313" key="2">
    <source>
        <dbReference type="Proteomes" id="UP000176923"/>
    </source>
</evidence>
<protein>
    <submittedName>
        <fullName evidence="1">Uncharacterized protein</fullName>
    </submittedName>
</protein>
<accession>A0A1F5ZNX7</accession>
<sequence>MLWHMKETDILYDTLMYGVRDVYNNIKPPDVINGRWSWMFPEYRAGKQHIQLSFAEPGDANTLPTNSQYLVVHGQIVIHGQLKYEDNVQPINIPIIVNNTVYPFGKGLLELIRQIRKSYVLDNKLTPRYDTDELGLTIPKSNEWVIFRLAKGRHILRGEVQISDNFQPKDHKSK</sequence>
<comment type="caution">
    <text evidence="1">The sequence shown here is derived from an EMBL/GenBank/DDBJ whole genome shotgun (WGS) entry which is preliminary data.</text>
</comment>
<dbReference type="EMBL" id="MFJL01000029">
    <property type="protein sequence ID" value="OGG14034.1"/>
    <property type="molecule type" value="Genomic_DNA"/>
</dbReference>
<proteinExistence type="predicted"/>
<gene>
    <name evidence="1" type="ORF">A3D77_00810</name>
</gene>
<reference evidence="1 2" key="1">
    <citation type="journal article" date="2016" name="Nat. Commun.">
        <title>Thousands of microbial genomes shed light on interconnected biogeochemical processes in an aquifer system.</title>
        <authorList>
            <person name="Anantharaman K."/>
            <person name="Brown C.T."/>
            <person name="Hug L.A."/>
            <person name="Sharon I."/>
            <person name="Castelle C.J."/>
            <person name="Probst A.J."/>
            <person name="Thomas B.C."/>
            <person name="Singh A."/>
            <person name="Wilkins M.J."/>
            <person name="Karaoz U."/>
            <person name="Brodie E.L."/>
            <person name="Williams K.H."/>
            <person name="Hubbard S.S."/>
            <person name="Banfield J.F."/>
        </authorList>
    </citation>
    <scope>NUCLEOTIDE SEQUENCE [LARGE SCALE GENOMIC DNA]</scope>
</reference>
<evidence type="ECO:0000313" key="1">
    <source>
        <dbReference type="EMBL" id="OGG14034.1"/>
    </source>
</evidence>
<dbReference type="Proteomes" id="UP000176923">
    <property type="component" value="Unassembled WGS sequence"/>
</dbReference>